<dbReference type="GO" id="GO:0003924">
    <property type="term" value="F:GTPase activity"/>
    <property type="evidence" value="ECO:0007669"/>
    <property type="project" value="UniProtKB-UniRule"/>
</dbReference>
<evidence type="ECO:0000256" key="1">
    <source>
        <dbReference type="ARBA" id="ARBA00007921"/>
    </source>
</evidence>
<dbReference type="AlphaFoldDB" id="E0RQL4"/>
<dbReference type="GO" id="GO:0005829">
    <property type="term" value="C:cytosol"/>
    <property type="evidence" value="ECO:0007669"/>
    <property type="project" value="TreeGrafter"/>
</dbReference>
<dbReference type="NCBIfam" id="TIGR00436">
    <property type="entry name" value="era"/>
    <property type="match status" value="1"/>
</dbReference>
<dbReference type="GO" id="GO:0070181">
    <property type="term" value="F:small ribosomal subunit rRNA binding"/>
    <property type="evidence" value="ECO:0007669"/>
    <property type="project" value="UniProtKB-UniRule"/>
</dbReference>
<feature type="binding site" evidence="8">
    <location>
        <begin position="119"/>
        <end position="122"/>
    </location>
    <ligand>
        <name>GTP</name>
        <dbReference type="ChEBI" id="CHEBI:37565"/>
    </ligand>
</feature>
<keyword evidence="4 8" id="KW-0997">Cell inner membrane</keyword>
<keyword evidence="3 8" id="KW-1003">Cell membrane</keyword>
<sequence>MKVAVCAIVGRPSSGKSTLLNTLCGRKVAITSPVPQTTRNRIRGIVTEERGQIVFIDTPGYHQSEKKFNLFLKEQVIEALKEVDEILYLVDSTRSIGEEEHELIELVKQAGKPVVIALNKIDIPEHHAEGMVPLLKAHFPSAPIVKISAYTGEGLEDLKARLFEAAEEGPQLYPEEFYTDQEPRFRIAEIIREKAIHQTREELPHALYVEVLDVEERPDETLWARALICVERESQKGIIIGRGGEKIKTIRLQSEKELSGIFERPVRLDLRVKVVPKWRRNEGLLRRLLT</sequence>
<keyword evidence="6 8" id="KW-0694">RNA-binding</keyword>
<dbReference type="PROSITE" id="PS50823">
    <property type="entry name" value="KH_TYPE_2"/>
    <property type="match status" value="1"/>
</dbReference>
<evidence type="ECO:0000256" key="2">
    <source>
        <dbReference type="ARBA" id="ARBA00020484"/>
    </source>
</evidence>
<dbReference type="Proteomes" id="UP000001296">
    <property type="component" value="Chromosome"/>
</dbReference>
<dbReference type="PROSITE" id="PS51713">
    <property type="entry name" value="G_ERA"/>
    <property type="match status" value="1"/>
</dbReference>
<comment type="subunit">
    <text evidence="8">Monomer.</text>
</comment>
<feature type="domain" description="KH type-2" evidence="11">
    <location>
        <begin position="199"/>
        <end position="276"/>
    </location>
</feature>
<dbReference type="InterPro" id="IPR015946">
    <property type="entry name" value="KH_dom-like_a/b"/>
</dbReference>
<organism evidence="13 14">
    <name type="scientific">Winmispira thermophila (strain ATCC 49972 / DSM 6192 / RI 19.B1)</name>
    <name type="common">Spirochaeta thermophila</name>
    <dbReference type="NCBI Taxonomy" id="665571"/>
    <lineage>
        <taxon>Bacteria</taxon>
        <taxon>Pseudomonadati</taxon>
        <taxon>Spirochaetota</taxon>
        <taxon>Spirochaetia</taxon>
        <taxon>Winmispirales</taxon>
        <taxon>Winmispiraceae</taxon>
        <taxon>Winmispira</taxon>
    </lineage>
</organism>
<dbReference type="SUPFAM" id="SSF52540">
    <property type="entry name" value="P-loop containing nucleoside triphosphate hydrolases"/>
    <property type="match status" value="1"/>
</dbReference>
<feature type="region of interest" description="G1" evidence="9">
    <location>
        <begin position="10"/>
        <end position="17"/>
    </location>
</feature>
<evidence type="ECO:0000256" key="10">
    <source>
        <dbReference type="RuleBase" id="RU003761"/>
    </source>
</evidence>
<dbReference type="HOGENOM" id="CLU_038009_1_0_12"/>
<dbReference type="KEGG" id="sta:STHERM_c05530"/>
<dbReference type="CDD" id="cd04163">
    <property type="entry name" value="Era"/>
    <property type="match status" value="1"/>
</dbReference>
<evidence type="ECO:0000256" key="4">
    <source>
        <dbReference type="ARBA" id="ARBA00022519"/>
    </source>
</evidence>
<comment type="subcellular location">
    <subcellularLocation>
        <location evidence="8">Cytoplasm</location>
    </subcellularLocation>
    <subcellularLocation>
        <location evidence="8">Cell inner membrane</location>
        <topology evidence="8">Peripheral membrane protein</topology>
    </subcellularLocation>
</comment>
<reference evidence="13 14" key="2">
    <citation type="journal article" date="2010" name="J. Bacteriol.">
        <title>Genome sequence of the polysaccharide-degrading, thermophilic anaerobe Spirochaeta thermophila DSM 6192.</title>
        <authorList>
            <person name="Angelov A."/>
            <person name="Liebl S."/>
            <person name="Ballschmiter M."/>
            <person name="Bomeke M."/>
            <person name="Lehmann R."/>
            <person name="Liesegang H."/>
            <person name="Daniel R."/>
            <person name="Liebl W."/>
        </authorList>
    </citation>
    <scope>NUCLEOTIDE SEQUENCE [LARGE SCALE GENOMIC DNA]</scope>
    <source>
        <strain evidence="14">ATCC 49972 / DSM 6192 / RI 19.B1</strain>
    </source>
</reference>
<gene>
    <name evidence="8" type="primary">era</name>
    <name evidence="13" type="ordered locus">STHERM_c05530</name>
</gene>
<dbReference type="SUPFAM" id="SSF54814">
    <property type="entry name" value="Prokaryotic type KH domain (KH-domain type II)"/>
    <property type="match status" value="1"/>
</dbReference>
<keyword evidence="8" id="KW-0690">Ribosome biogenesis</keyword>
<evidence type="ECO:0000259" key="11">
    <source>
        <dbReference type="PROSITE" id="PS50823"/>
    </source>
</evidence>
<dbReference type="InterPro" id="IPR005225">
    <property type="entry name" value="Small_GTP-bd"/>
</dbReference>
<keyword evidence="8" id="KW-0472">Membrane</keyword>
<dbReference type="GO" id="GO:0005886">
    <property type="term" value="C:plasma membrane"/>
    <property type="evidence" value="ECO:0007669"/>
    <property type="project" value="UniProtKB-SubCell"/>
</dbReference>
<feature type="binding site" evidence="8">
    <location>
        <begin position="10"/>
        <end position="17"/>
    </location>
    <ligand>
        <name>GTP</name>
        <dbReference type="ChEBI" id="CHEBI:37565"/>
    </ligand>
</feature>
<dbReference type="Gene3D" id="3.30.300.20">
    <property type="match status" value="1"/>
</dbReference>
<evidence type="ECO:0000256" key="8">
    <source>
        <dbReference type="HAMAP-Rule" id="MF_00367"/>
    </source>
</evidence>
<dbReference type="RefSeq" id="WP_013313359.1">
    <property type="nucleotide sequence ID" value="NC_014484.1"/>
</dbReference>
<dbReference type="Pfam" id="PF07650">
    <property type="entry name" value="KH_2"/>
    <property type="match status" value="1"/>
</dbReference>
<dbReference type="PANTHER" id="PTHR42698:SF1">
    <property type="entry name" value="GTPASE ERA, MITOCHONDRIAL"/>
    <property type="match status" value="1"/>
</dbReference>
<dbReference type="GO" id="GO:0043024">
    <property type="term" value="F:ribosomal small subunit binding"/>
    <property type="evidence" value="ECO:0007669"/>
    <property type="project" value="TreeGrafter"/>
</dbReference>
<feature type="region of interest" description="G4" evidence="9">
    <location>
        <begin position="119"/>
        <end position="122"/>
    </location>
</feature>
<dbReference type="Gene3D" id="3.40.50.300">
    <property type="entry name" value="P-loop containing nucleotide triphosphate hydrolases"/>
    <property type="match status" value="1"/>
</dbReference>
<dbReference type="InterPro" id="IPR009019">
    <property type="entry name" value="KH_sf_prok-type"/>
</dbReference>
<feature type="region of interest" description="G3" evidence="9">
    <location>
        <begin position="57"/>
        <end position="60"/>
    </location>
</feature>
<dbReference type="eggNOG" id="COG1159">
    <property type="taxonomic scope" value="Bacteria"/>
</dbReference>
<proteinExistence type="inferred from homology"/>
<keyword evidence="7 8" id="KW-0342">GTP-binding</keyword>
<comment type="function">
    <text evidence="8">An essential GTPase that binds both GDP and GTP, with rapid nucleotide exchange. Plays a role in 16S rRNA processing and 30S ribosomal subunit biogenesis and possibly also in cell cycle regulation and energy metabolism.</text>
</comment>
<dbReference type="InterPro" id="IPR006073">
    <property type="entry name" value="GTP-bd"/>
</dbReference>
<keyword evidence="8" id="KW-0963">Cytoplasm</keyword>
<dbReference type="GO" id="GO:0005525">
    <property type="term" value="F:GTP binding"/>
    <property type="evidence" value="ECO:0007669"/>
    <property type="project" value="UniProtKB-UniRule"/>
</dbReference>
<reference key="1">
    <citation type="submission" date="2009-08" db="EMBL/GenBank/DDBJ databases">
        <title>The genome sequence of Spirochaeta thermophila DSM6192.</title>
        <authorList>
            <person name="Angelov A."/>
            <person name="Mientus M."/>
            <person name="Wittenberg S."/>
            <person name="Lehmann R."/>
            <person name="Liesegang H."/>
            <person name="Daniel R."/>
            <person name="Liebl W."/>
        </authorList>
    </citation>
    <scope>NUCLEOTIDE SEQUENCE</scope>
    <source>
        <strain>DSM 6192</strain>
    </source>
</reference>
<dbReference type="PaxDb" id="665571-STHERM_c05530"/>
<dbReference type="NCBIfam" id="NF000908">
    <property type="entry name" value="PRK00089.1"/>
    <property type="match status" value="1"/>
</dbReference>
<evidence type="ECO:0000313" key="14">
    <source>
        <dbReference type="Proteomes" id="UP000001296"/>
    </source>
</evidence>
<keyword evidence="8" id="KW-0699">rRNA-binding</keyword>
<comment type="similarity">
    <text evidence="1 8 9 10">Belongs to the TRAFAC class TrmE-Era-EngA-EngB-Septin-like GTPase superfamily. Era GTPase family.</text>
</comment>
<dbReference type="InterPro" id="IPR005662">
    <property type="entry name" value="GTPase_Era-like"/>
</dbReference>
<dbReference type="InterPro" id="IPR027417">
    <property type="entry name" value="P-loop_NTPase"/>
</dbReference>
<dbReference type="EMBL" id="CP001698">
    <property type="protein sequence ID" value="ADN01518.1"/>
    <property type="molecule type" value="Genomic_DNA"/>
</dbReference>
<feature type="region of interest" description="G2" evidence="9">
    <location>
        <begin position="36"/>
        <end position="40"/>
    </location>
</feature>
<dbReference type="CDD" id="cd22534">
    <property type="entry name" value="KH-II_Era"/>
    <property type="match status" value="1"/>
</dbReference>
<evidence type="ECO:0000256" key="5">
    <source>
        <dbReference type="ARBA" id="ARBA00022741"/>
    </source>
</evidence>
<feature type="region of interest" description="G5" evidence="9">
    <location>
        <begin position="147"/>
        <end position="149"/>
    </location>
</feature>
<dbReference type="GO" id="GO:0000028">
    <property type="term" value="P:ribosomal small subunit assembly"/>
    <property type="evidence" value="ECO:0007669"/>
    <property type="project" value="TreeGrafter"/>
</dbReference>
<dbReference type="HAMAP" id="MF_00367">
    <property type="entry name" value="GTPase_Era"/>
    <property type="match status" value="1"/>
</dbReference>
<evidence type="ECO:0000256" key="6">
    <source>
        <dbReference type="ARBA" id="ARBA00022884"/>
    </source>
</evidence>
<keyword evidence="5 8" id="KW-0547">Nucleotide-binding</keyword>
<protein>
    <recommendedName>
        <fullName evidence="2 8">GTPase Era</fullName>
    </recommendedName>
</protein>
<evidence type="ECO:0000256" key="3">
    <source>
        <dbReference type="ARBA" id="ARBA00022475"/>
    </source>
</evidence>
<feature type="binding site" evidence="8">
    <location>
        <begin position="57"/>
        <end position="61"/>
    </location>
    <ligand>
        <name>GTP</name>
        <dbReference type="ChEBI" id="CHEBI:37565"/>
    </ligand>
</feature>
<dbReference type="NCBIfam" id="TIGR00231">
    <property type="entry name" value="small_GTP"/>
    <property type="match status" value="1"/>
</dbReference>
<name>E0RQL4_WINT6</name>
<evidence type="ECO:0000256" key="7">
    <source>
        <dbReference type="ARBA" id="ARBA00023134"/>
    </source>
</evidence>
<dbReference type="InterPro" id="IPR004044">
    <property type="entry name" value="KH_dom_type_2"/>
</dbReference>
<dbReference type="Pfam" id="PF01926">
    <property type="entry name" value="MMR_HSR1"/>
    <property type="match status" value="1"/>
</dbReference>
<accession>E0RQL4</accession>
<evidence type="ECO:0000259" key="12">
    <source>
        <dbReference type="PROSITE" id="PS51713"/>
    </source>
</evidence>
<evidence type="ECO:0000313" key="13">
    <source>
        <dbReference type="EMBL" id="ADN01518.1"/>
    </source>
</evidence>
<dbReference type="PRINTS" id="PR00326">
    <property type="entry name" value="GTP1OBG"/>
</dbReference>
<dbReference type="InterPro" id="IPR030388">
    <property type="entry name" value="G_ERA_dom"/>
</dbReference>
<evidence type="ECO:0000256" key="9">
    <source>
        <dbReference type="PROSITE-ProRule" id="PRU01050"/>
    </source>
</evidence>
<dbReference type="PANTHER" id="PTHR42698">
    <property type="entry name" value="GTPASE ERA"/>
    <property type="match status" value="1"/>
</dbReference>
<feature type="domain" description="Era-type G" evidence="12">
    <location>
        <begin position="2"/>
        <end position="168"/>
    </location>
</feature>